<dbReference type="InterPro" id="IPR011051">
    <property type="entry name" value="RmlC_Cupin_sf"/>
</dbReference>
<dbReference type="EMBL" id="VDFW01000043">
    <property type="protein sequence ID" value="TNC20482.1"/>
    <property type="molecule type" value="Genomic_DNA"/>
</dbReference>
<dbReference type="Proteomes" id="UP000305546">
    <property type="component" value="Unassembled WGS sequence"/>
</dbReference>
<proteinExistence type="predicted"/>
<evidence type="ECO:0000313" key="1">
    <source>
        <dbReference type="EMBL" id="TNC20482.1"/>
    </source>
</evidence>
<dbReference type="PANTHER" id="PTHR37694:SF1">
    <property type="entry name" value="SLR8022 PROTEIN"/>
    <property type="match status" value="1"/>
</dbReference>
<gene>
    <name evidence="1" type="ORF">FG385_30980</name>
</gene>
<dbReference type="InterPro" id="IPR014710">
    <property type="entry name" value="RmlC-like_jellyroll"/>
</dbReference>
<dbReference type="OrthoDB" id="5190473at2"/>
<dbReference type="PANTHER" id="PTHR37694">
    <property type="entry name" value="SLR8022 PROTEIN"/>
    <property type="match status" value="1"/>
</dbReference>
<protein>
    <recommendedName>
        <fullName evidence="3">LuxR family transcriptional regulator</fullName>
    </recommendedName>
</protein>
<dbReference type="Gene3D" id="2.60.120.10">
    <property type="entry name" value="Jelly Rolls"/>
    <property type="match status" value="1"/>
</dbReference>
<evidence type="ECO:0008006" key="3">
    <source>
        <dbReference type="Google" id="ProtNLM"/>
    </source>
</evidence>
<dbReference type="SUPFAM" id="SSF51182">
    <property type="entry name" value="RmlC-like cupins"/>
    <property type="match status" value="1"/>
</dbReference>
<comment type="caution">
    <text evidence="1">The sequence shown here is derived from an EMBL/GenBank/DDBJ whole genome shotgun (WGS) entry which is preliminary data.</text>
</comment>
<evidence type="ECO:0000313" key="2">
    <source>
        <dbReference type="Proteomes" id="UP000305546"/>
    </source>
</evidence>
<accession>A0A5C4LRZ9</accession>
<dbReference type="RefSeq" id="WP_139100349.1">
    <property type="nucleotide sequence ID" value="NZ_VDFW01000043.1"/>
</dbReference>
<name>A0A5C4LRZ9_9PSEU</name>
<sequence length="109" mass="11491">MTDTGVRLEALVAELLEQARGHHSQRAARTIASGTSLRATVIALASGAAVADHDAPAAATLQVLTGRVRVHTDDREWILETGELLSLPPQRHGLDALTDAAVLLTVALR</sequence>
<keyword evidence="2" id="KW-1185">Reference proteome</keyword>
<dbReference type="CDD" id="cd02230">
    <property type="entry name" value="cupin_HP0902-like"/>
    <property type="match status" value="1"/>
</dbReference>
<reference evidence="1 2" key="1">
    <citation type="submission" date="2019-06" db="EMBL/GenBank/DDBJ databases">
        <title>Amycolatopsis alkalitolerans sp. nov., isolated from Gastrodia elata Blume.</title>
        <authorList>
            <person name="Narsing Rao M.P."/>
            <person name="Li W.J."/>
        </authorList>
    </citation>
    <scope>NUCLEOTIDE SEQUENCE [LARGE SCALE GENOMIC DNA]</scope>
    <source>
        <strain evidence="1 2">SYSUP0005</strain>
    </source>
</reference>
<dbReference type="AlphaFoldDB" id="A0A5C4LRZ9"/>
<organism evidence="1 2">
    <name type="scientific">Amycolatopsis alkalitolerans</name>
    <dbReference type="NCBI Taxonomy" id="2547244"/>
    <lineage>
        <taxon>Bacteria</taxon>
        <taxon>Bacillati</taxon>
        <taxon>Actinomycetota</taxon>
        <taxon>Actinomycetes</taxon>
        <taxon>Pseudonocardiales</taxon>
        <taxon>Pseudonocardiaceae</taxon>
        <taxon>Amycolatopsis</taxon>
    </lineage>
</organism>